<organism evidence="8 9">
    <name type="scientific">Lynx pardinus</name>
    <name type="common">Iberian lynx</name>
    <name type="synonym">Felis pardina</name>
    <dbReference type="NCBI Taxonomy" id="191816"/>
    <lineage>
        <taxon>Eukaryota</taxon>
        <taxon>Metazoa</taxon>
        <taxon>Chordata</taxon>
        <taxon>Craniata</taxon>
        <taxon>Vertebrata</taxon>
        <taxon>Euteleostomi</taxon>
        <taxon>Mammalia</taxon>
        <taxon>Eutheria</taxon>
        <taxon>Laurasiatheria</taxon>
        <taxon>Carnivora</taxon>
        <taxon>Feliformia</taxon>
        <taxon>Felidae</taxon>
        <taxon>Felinae</taxon>
        <taxon>Lynx</taxon>
    </lineage>
</organism>
<dbReference type="Proteomes" id="UP000386466">
    <property type="component" value="Unassembled WGS sequence"/>
</dbReference>
<evidence type="ECO:0000256" key="1">
    <source>
        <dbReference type="ARBA" id="ARBA00022679"/>
    </source>
</evidence>
<dbReference type="InterPro" id="IPR036397">
    <property type="entry name" value="RNaseH_sf"/>
</dbReference>
<dbReference type="InterPro" id="IPR001584">
    <property type="entry name" value="Integrase_cat-core"/>
</dbReference>
<accession>A0A485NZP9</accession>
<feature type="non-terminal residue" evidence="8">
    <location>
        <position position="75"/>
    </location>
</feature>
<name>A0A485NZP9_LYNPA</name>
<keyword evidence="3" id="KW-0540">Nuclease</keyword>
<dbReference type="SUPFAM" id="SSF53098">
    <property type="entry name" value="Ribonuclease H-like"/>
    <property type="match status" value="1"/>
</dbReference>
<dbReference type="AlphaFoldDB" id="A0A485NZP9"/>
<dbReference type="InterPro" id="IPR012337">
    <property type="entry name" value="RNaseH-like_sf"/>
</dbReference>
<dbReference type="EMBL" id="CAAGRJ010024565">
    <property type="protein sequence ID" value="VFV37549.1"/>
    <property type="molecule type" value="Genomic_DNA"/>
</dbReference>
<dbReference type="GO" id="GO:0015074">
    <property type="term" value="P:DNA integration"/>
    <property type="evidence" value="ECO:0007669"/>
    <property type="project" value="InterPro"/>
</dbReference>
<proteinExistence type="predicted"/>
<dbReference type="PROSITE" id="PS50994">
    <property type="entry name" value="INTEGRASE"/>
    <property type="match status" value="1"/>
</dbReference>
<keyword evidence="9" id="KW-1185">Reference proteome</keyword>
<evidence type="ECO:0000256" key="2">
    <source>
        <dbReference type="ARBA" id="ARBA00022695"/>
    </source>
</evidence>
<sequence>YIWAMAHTREKALHIIAHFLKTFAILGIPQYIKIDNGPAYISHKVAHFFAAQKITHLTGIPYNPQGQGIIEHTHQ</sequence>
<dbReference type="GO" id="GO:0003964">
    <property type="term" value="F:RNA-directed DNA polymerase activity"/>
    <property type="evidence" value="ECO:0007669"/>
    <property type="project" value="UniProtKB-KW"/>
</dbReference>
<evidence type="ECO:0000256" key="4">
    <source>
        <dbReference type="ARBA" id="ARBA00022759"/>
    </source>
</evidence>
<evidence type="ECO:0000256" key="6">
    <source>
        <dbReference type="ARBA" id="ARBA00022918"/>
    </source>
</evidence>
<keyword evidence="6" id="KW-0695">RNA-directed DNA polymerase</keyword>
<protein>
    <submittedName>
        <fullName evidence="8">Gag pro pol polyprotein</fullName>
    </submittedName>
</protein>
<dbReference type="PANTHER" id="PTHR41694">
    <property type="entry name" value="ENDOGENOUS RETROVIRUS GROUP K MEMBER POL PROTEIN"/>
    <property type="match status" value="1"/>
</dbReference>
<evidence type="ECO:0000313" key="8">
    <source>
        <dbReference type="EMBL" id="VFV37549.1"/>
    </source>
</evidence>
<evidence type="ECO:0000256" key="3">
    <source>
        <dbReference type="ARBA" id="ARBA00022722"/>
    </source>
</evidence>
<dbReference type="GO" id="GO:0035613">
    <property type="term" value="F:RNA stem-loop binding"/>
    <property type="evidence" value="ECO:0007669"/>
    <property type="project" value="TreeGrafter"/>
</dbReference>
<keyword evidence="4" id="KW-0255">Endonuclease</keyword>
<dbReference type="Gene3D" id="3.30.420.10">
    <property type="entry name" value="Ribonuclease H-like superfamily/Ribonuclease H"/>
    <property type="match status" value="1"/>
</dbReference>
<dbReference type="GO" id="GO:0016787">
    <property type="term" value="F:hydrolase activity"/>
    <property type="evidence" value="ECO:0007669"/>
    <property type="project" value="UniProtKB-KW"/>
</dbReference>
<evidence type="ECO:0000256" key="5">
    <source>
        <dbReference type="ARBA" id="ARBA00022801"/>
    </source>
</evidence>
<keyword evidence="5" id="KW-0378">Hydrolase</keyword>
<keyword evidence="1" id="KW-0808">Transferase</keyword>
<feature type="non-terminal residue" evidence="8">
    <location>
        <position position="1"/>
    </location>
</feature>
<dbReference type="PANTHER" id="PTHR41694:SF3">
    <property type="entry name" value="RNA-DIRECTED DNA POLYMERASE-RELATED"/>
    <property type="match status" value="1"/>
</dbReference>
<evidence type="ECO:0000313" key="9">
    <source>
        <dbReference type="Proteomes" id="UP000386466"/>
    </source>
</evidence>
<gene>
    <name evidence="8" type="ORF">LYPA_23C020024</name>
</gene>
<keyword evidence="2" id="KW-0548">Nucleotidyltransferase</keyword>
<dbReference type="Pfam" id="PF00665">
    <property type="entry name" value="rve"/>
    <property type="match status" value="1"/>
</dbReference>
<feature type="domain" description="Integrase catalytic" evidence="7">
    <location>
        <begin position="1"/>
        <end position="75"/>
    </location>
</feature>
<dbReference type="GO" id="GO:0004519">
    <property type="term" value="F:endonuclease activity"/>
    <property type="evidence" value="ECO:0007669"/>
    <property type="project" value="UniProtKB-KW"/>
</dbReference>
<evidence type="ECO:0000259" key="7">
    <source>
        <dbReference type="PROSITE" id="PS50994"/>
    </source>
</evidence>
<reference evidence="8 9" key="1">
    <citation type="submission" date="2019-01" db="EMBL/GenBank/DDBJ databases">
        <authorList>
            <person name="Alioto T."/>
            <person name="Alioto T."/>
        </authorList>
    </citation>
    <scope>NUCLEOTIDE SEQUENCE [LARGE SCALE GENOMIC DNA]</scope>
</reference>